<reference evidence="1 2" key="1">
    <citation type="submission" date="2008-12" db="EMBL/GenBank/DDBJ databases">
        <authorList>
            <person name="Fulton L."/>
            <person name="Clifton S."/>
            <person name="Fulton B."/>
            <person name="Xu J."/>
            <person name="Minx P."/>
            <person name="Pepin K.H."/>
            <person name="Johnson M."/>
            <person name="Bhonagiri V."/>
            <person name="Nash W.E."/>
            <person name="Mardis E.R."/>
            <person name="Wilson R.K."/>
        </authorList>
    </citation>
    <scope>NUCLEOTIDE SEQUENCE [LARGE SCALE GENOMIC DNA]</scope>
    <source>
        <strain evidence="1 2">DSM 18228</strain>
    </source>
</reference>
<dbReference type="eggNOG" id="COG1621">
    <property type="taxonomic scope" value="Bacteria"/>
</dbReference>
<accession>S0F4M7</accession>
<dbReference type="STRING" id="547042.BACCOPRO_00491"/>
<sequence length="515" mass="58394">MTKLLLILGLLVGIFLPGESLAQENKSNFVHVSLVDRMQQDSKTECISDSVLSFGGGDIIQGEDGRYHLFVSGWVADSARQDKLMPDSMIYQAISEKPQGPYKMLRSIGAGCHPEVFKLADNSYMISVQGGYYSAKSLEGLWTFHTFGFDSRNRPAVKTTSHWSLARRKDNSFLMVSQEGGVWVSQSGVSTYNGVTDEGVFPLVATDYDDWVVWRDNVQYHLLLGNHENSQCYYMRSLDGLHWVIESKLDYSQVMKMGADSLGLEKVVYGCPSVLQNEEGKAIQLNLEVTQVRKDGKMHSRNVSFSLEPDLDVRLINKKPITDAVQKLEILVKGNDRFNPLTDLDLPTLRAGSPLEVNRGGGGIVVESKPQGKDLLLTFYADFYDFPHGEFAVKLAGKKQDGTKVAGYMRLPQLKDNPLMSVRKPIFANFLNKKRIKMTVENLGDVSSRRMNIYLKYKENGKYKVLFKDKLPPLRPFEVYNFTVDVKWVLNDRCRYEFVVVVDDKDYESEYHFVK</sequence>
<evidence type="ECO:0000313" key="1">
    <source>
        <dbReference type="EMBL" id="EEF75009.1"/>
    </source>
</evidence>
<dbReference type="RefSeq" id="WP_008140476.1">
    <property type="nucleotide sequence ID" value="NZ_EQ973632.1"/>
</dbReference>
<dbReference type="Proteomes" id="UP000014073">
    <property type="component" value="Unassembled WGS sequence"/>
</dbReference>
<dbReference type="GeneID" id="78404974"/>
<evidence type="ECO:0000313" key="2">
    <source>
        <dbReference type="Proteomes" id="UP000014073"/>
    </source>
</evidence>
<dbReference type="HOGENOM" id="CLU_026773_0_0_10"/>
<dbReference type="OrthoDB" id="9794572at2"/>
<dbReference type="InterPro" id="IPR023296">
    <property type="entry name" value="Glyco_hydro_beta-prop_sf"/>
</dbReference>
<dbReference type="EMBL" id="ACBW01000033">
    <property type="protein sequence ID" value="EEF75009.1"/>
    <property type="molecule type" value="Genomic_DNA"/>
</dbReference>
<dbReference type="Gene3D" id="2.115.10.20">
    <property type="entry name" value="Glycosyl hydrolase domain, family 43"/>
    <property type="match status" value="1"/>
</dbReference>
<organism evidence="1 2">
    <name type="scientific">Phocaeicola coprophilus DSM 18228 = JCM 13818</name>
    <dbReference type="NCBI Taxonomy" id="547042"/>
    <lineage>
        <taxon>Bacteria</taxon>
        <taxon>Pseudomonadati</taxon>
        <taxon>Bacteroidota</taxon>
        <taxon>Bacteroidia</taxon>
        <taxon>Bacteroidales</taxon>
        <taxon>Bacteroidaceae</taxon>
        <taxon>Phocaeicola</taxon>
    </lineage>
</organism>
<keyword evidence="2" id="KW-1185">Reference proteome</keyword>
<proteinExistence type="predicted"/>
<protein>
    <submittedName>
        <fullName evidence="1">Uncharacterized protein</fullName>
    </submittedName>
</protein>
<comment type="caution">
    <text evidence="1">The sequence shown here is derived from an EMBL/GenBank/DDBJ whole genome shotgun (WGS) entry which is preliminary data.</text>
</comment>
<gene>
    <name evidence="1" type="ORF">BACCOPRO_00491</name>
</gene>
<name>S0F4M7_9BACT</name>
<dbReference type="AlphaFoldDB" id="S0F4M7"/>